<dbReference type="Proteomes" id="UP001235840">
    <property type="component" value="Unassembled WGS sequence"/>
</dbReference>
<protein>
    <submittedName>
        <fullName evidence="1">Uncharacterized protein</fullName>
    </submittedName>
</protein>
<dbReference type="EMBL" id="JAUSTY010000020">
    <property type="protein sequence ID" value="MDQ0167817.1"/>
    <property type="molecule type" value="Genomic_DNA"/>
</dbReference>
<proteinExistence type="predicted"/>
<gene>
    <name evidence="1" type="ORF">J2S11_003746</name>
</gene>
<comment type="caution">
    <text evidence="1">The sequence shown here is derived from an EMBL/GenBank/DDBJ whole genome shotgun (WGS) entry which is preliminary data.</text>
</comment>
<name>A0ABT9W3K9_9BACI</name>
<dbReference type="RefSeq" id="WP_307397043.1">
    <property type="nucleotide sequence ID" value="NZ_BAAADK010000049.1"/>
</dbReference>
<accession>A0ABT9W3K9</accession>
<keyword evidence="2" id="KW-1185">Reference proteome</keyword>
<sequence>MQTKGDWQGVLIIEEGELETIKVGGFQIDPIFHFLVGKRIILNIEVIKEDDETGQGQFSTTGKLERHEKKRVLLLDNYPFVQILKSFENKKVNIKVELDQSVLSSRMY</sequence>
<evidence type="ECO:0000313" key="2">
    <source>
        <dbReference type="Proteomes" id="UP001235840"/>
    </source>
</evidence>
<organism evidence="1 2">
    <name type="scientific">Caldalkalibacillus horti</name>
    <dbReference type="NCBI Taxonomy" id="77523"/>
    <lineage>
        <taxon>Bacteria</taxon>
        <taxon>Bacillati</taxon>
        <taxon>Bacillota</taxon>
        <taxon>Bacilli</taxon>
        <taxon>Bacillales</taxon>
        <taxon>Bacillaceae</taxon>
        <taxon>Caldalkalibacillus</taxon>
    </lineage>
</organism>
<reference evidence="1 2" key="1">
    <citation type="submission" date="2023-07" db="EMBL/GenBank/DDBJ databases">
        <title>Genomic Encyclopedia of Type Strains, Phase IV (KMG-IV): sequencing the most valuable type-strain genomes for metagenomic binning, comparative biology and taxonomic classification.</title>
        <authorList>
            <person name="Goeker M."/>
        </authorList>
    </citation>
    <scope>NUCLEOTIDE SEQUENCE [LARGE SCALE GENOMIC DNA]</scope>
    <source>
        <strain evidence="1 2">DSM 12751</strain>
    </source>
</reference>
<evidence type="ECO:0000313" key="1">
    <source>
        <dbReference type="EMBL" id="MDQ0167817.1"/>
    </source>
</evidence>